<dbReference type="InterPro" id="IPR012910">
    <property type="entry name" value="Plug_dom"/>
</dbReference>
<evidence type="ECO:0000313" key="5">
    <source>
        <dbReference type="Proteomes" id="UP000316614"/>
    </source>
</evidence>
<dbReference type="InterPro" id="IPR008969">
    <property type="entry name" value="CarboxyPept-like_regulatory"/>
</dbReference>
<dbReference type="GO" id="GO:0015344">
    <property type="term" value="F:siderophore uptake transmembrane transporter activity"/>
    <property type="evidence" value="ECO:0007669"/>
    <property type="project" value="TreeGrafter"/>
</dbReference>
<protein>
    <submittedName>
        <fullName evidence="4">TonB-dependent receptor</fullName>
    </submittedName>
</protein>
<dbReference type="Gene3D" id="2.170.130.10">
    <property type="entry name" value="TonB-dependent receptor, plug domain"/>
    <property type="match status" value="1"/>
</dbReference>
<dbReference type="InterPro" id="IPR039426">
    <property type="entry name" value="TonB-dep_rcpt-like"/>
</dbReference>
<dbReference type="Pfam" id="PF07715">
    <property type="entry name" value="Plug"/>
    <property type="match status" value="1"/>
</dbReference>
<dbReference type="Proteomes" id="UP000316614">
    <property type="component" value="Chromosome"/>
</dbReference>
<keyword evidence="2" id="KW-0998">Cell outer membrane</keyword>
<dbReference type="InterPro" id="IPR023996">
    <property type="entry name" value="TonB-dep_OMP_SusC/RagA"/>
</dbReference>
<dbReference type="AlphaFoldDB" id="A0A514CMP4"/>
<evidence type="ECO:0000259" key="3">
    <source>
        <dbReference type="Pfam" id="PF07715"/>
    </source>
</evidence>
<dbReference type="PROSITE" id="PS52016">
    <property type="entry name" value="TONB_DEPENDENT_REC_3"/>
    <property type="match status" value="1"/>
</dbReference>
<dbReference type="SUPFAM" id="SSF56935">
    <property type="entry name" value="Porins"/>
    <property type="match status" value="1"/>
</dbReference>
<organism evidence="4 5">
    <name type="scientific">Echinicola soli</name>
    <dbReference type="NCBI Taxonomy" id="2591634"/>
    <lineage>
        <taxon>Bacteria</taxon>
        <taxon>Pseudomonadati</taxon>
        <taxon>Bacteroidota</taxon>
        <taxon>Cytophagia</taxon>
        <taxon>Cytophagales</taxon>
        <taxon>Cyclobacteriaceae</taxon>
        <taxon>Echinicola</taxon>
    </lineage>
</organism>
<sequence length="1008" mass="111140">MSQVFGQQQISGRVLDENGEGLPGASVLVVGTANGTVTDLEGNFQLSVTASSDLTLKFSFIGYQSQEIALDGQSTIDVQLNSDLQSLNEVVVVGYGEQKKATLTGSVSQVEGRDLQNSPQPNVSNSLAGRFSGIIANNRGGEPGYDGSSFTIRGLATTGNNDVLVVVDGVPGQIGGLERLNPNDIESVSVLKDASAAIYGSRAANGVILVTTKRGKEGKPVISYSFNQGFSSPTRLPDMADAATYATIRNEIAYYNNPQDGMNQVYAEDQLNQFQNGTDPINYPNTNWAGATLNNVALQSQHNLSIRGGSEKVNYFLSLGKTGQDGLYKDGATRYDQYSFRSNVDAEITERLNVGLSLAGRKEARQFPTTSAGDIFRSIYRAYPTVVAVYPNGLPSTGIENNNPVVMATEQGGINENPKYVFNGILRASYALPFLEGLSVDGFFSVDESSDRSRNFSTPYTLYNYDQATETYNPVVVGGGADQQATLSEQHYSQSMTVSNIKLNYKQYFNNHFIDAFVGYEQSENRTHTMGASRLHFPTVETPELSQGGAAASDYDNWGSSYNYTRRSYIGRLAYNYDEKYLAEVQMRVDGSSNFPEGERYGFFPSISAGYRVSEEAWFRDKVGFFDDLKLRASYGQLGNDNVGQFQYYDNYTFNNRYVIGDEVVTGIDLIRLGNPNITWEVATKTDIGFNAVWLKNFTTEFIYFQQDRSKILTTRNASIPGTSGIVNPYDADPLVPSENIGEVKSHGVEVTIGYEHTGEVNFGVSGNFTYAQNELVFKDEAPGVLDYQRETGRPLNTYLLYNAIGIFRSAEDLDNYPHVPGAQLGDLIYEDYNNDGQITADDMVRSQYGNIPQITFGLNLHAAWRNWDFAAVIAGQSQVRQYVLPESGTVGNYYSSWADNRWSPNNPSGTYPRVSERASSAVSGGLYRNNFWLDNSAFARLKNVQIAYNLPQSFLDRFSIGSLRVYANAFNLLTVTKVQDYDPEGSSESGQFYPQQKIINLGLNIQF</sequence>
<comment type="subcellular location">
    <subcellularLocation>
        <location evidence="2">Cell outer membrane</location>
        <topology evidence="2">Multi-pass membrane protein</topology>
    </subcellularLocation>
</comment>
<proteinExistence type="inferred from homology"/>
<keyword evidence="2" id="KW-0812">Transmembrane</keyword>
<dbReference type="PANTHER" id="PTHR30069">
    <property type="entry name" value="TONB-DEPENDENT OUTER MEMBRANE RECEPTOR"/>
    <property type="match status" value="1"/>
</dbReference>
<evidence type="ECO:0000256" key="2">
    <source>
        <dbReference type="PROSITE-ProRule" id="PRU01360"/>
    </source>
</evidence>
<dbReference type="FunFam" id="2.170.130.10:FF:000003">
    <property type="entry name" value="SusC/RagA family TonB-linked outer membrane protein"/>
    <property type="match status" value="1"/>
</dbReference>
<keyword evidence="5" id="KW-1185">Reference proteome</keyword>
<gene>
    <name evidence="4" type="ORF">FKX85_19425</name>
</gene>
<name>A0A514CMP4_9BACT</name>
<dbReference type="KEGG" id="echi:FKX85_19425"/>
<dbReference type="InterPro" id="IPR037066">
    <property type="entry name" value="Plug_dom_sf"/>
</dbReference>
<dbReference type="RefSeq" id="WP_141616301.1">
    <property type="nucleotide sequence ID" value="NZ_CP041253.1"/>
</dbReference>
<reference evidence="4 5" key="1">
    <citation type="submission" date="2019-06" db="EMBL/GenBank/DDBJ databases">
        <title>Echinicola alkalisoli sp. nov. isolated from saline soil.</title>
        <authorList>
            <person name="Sun J.-Q."/>
            <person name="Xu L."/>
        </authorList>
    </citation>
    <scope>NUCLEOTIDE SEQUENCE [LARGE SCALE GENOMIC DNA]</scope>
    <source>
        <strain evidence="4 5">LN3S3</strain>
    </source>
</reference>
<keyword evidence="2" id="KW-1134">Transmembrane beta strand</keyword>
<dbReference type="OrthoDB" id="9768177at2"/>
<dbReference type="GO" id="GO:0009279">
    <property type="term" value="C:cell outer membrane"/>
    <property type="evidence" value="ECO:0007669"/>
    <property type="project" value="UniProtKB-SubCell"/>
</dbReference>
<dbReference type="GO" id="GO:0044718">
    <property type="term" value="P:siderophore transmembrane transport"/>
    <property type="evidence" value="ECO:0007669"/>
    <property type="project" value="TreeGrafter"/>
</dbReference>
<evidence type="ECO:0000313" key="4">
    <source>
        <dbReference type="EMBL" id="QDH81086.1"/>
    </source>
</evidence>
<keyword evidence="1" id="KW-0732">Signal</keyword>
<evidence type="ECO:0000256" key="1">
    <source>
        <dbReference type="ARBA" id="ARBA00022729"/>
    </source>
</evidence>
<comment type="similarity">
    <text evidence="2">Belongs to the TonB-dependent receptor family.</text>
</comment>
<dbReference type="SUPFAM" id="SSF49464">
    <property type="entry name" value="Carboxypeptidase regulatory domain-like"/>
    <property type="match status" value="1"/>
</dbReference>
<dbReference type="EMBL" id="CP041253">
    <property type="protein sequence ID" value="QDH81086.1"/>
    <property type="molecule type" value="Genomic_DNA"/>
</dbReference>
<dbReference type="NCBIfam" id="TIGR04056">
    <property type="entry name" value="OMP_RagA_SusC"/>
    <property type="match status" value="1"/>
</dbReference>
<keyword evidence="4" id="KW-0675">Receptor</keyword>
<keyword evidence="2" id="KW-0472">Membrane</keyword>
<dbReference type="FunFam" id="2.60.40.1120:FF:000003">
    <property type="entry name" value="Outer membrane protein Omp121"/>
    <property type="match status" value="1"/>
</dbReference>
<keyword evidence="2" id="KW-0813">Transport</keyword>
<accession>A0A514CMP4</accession>
<dbReference type="InterPro" id="IPR023997">
    <property type="entry name" value="TonB-dep_OMP_SusC/RagA_CS"/>
</dbReference>
<dbReference type="Pfam" id="PF13715">
    <property type="entry name" value="CarbopepD_reg_2"/>
    <property type="match status" value="1"/>
</dbReference>
<feature type="domain" description="TonB-dependent receptor plug" evidence="3">
    <location>
        <begin position="100"/>
        <end position="207"/>
    </location>
</feature>
<dbReference type="Gene3D" id="2.60.40.1120">
    <property type="entry name" value="Carboxypeptidase-like, regulatory domain"/>
    <property type="match status" value="1"/>
</dbReference>
<dbReference type="PANTHER" id="PTHR30069:SF29">
    <property type="entry name" value="HEMOGLOBIN AND HEMOGLOBIN-HAPTOGLOBIN-BINDING PROTEIN 1-RELATED"/>
    <property type="match status" value="1"/>
</dbReference>
<dbReference type="NCBIfam" id="TIGR04057">
    <property type="entry name" value="SusC_RagA_signa"/>
    <property type="match status" value="1"/>
</dbReference>